<dbReference type="GO" id="GO:0016987">
    <property type="term" value="F:sigma factor activity"/>
    <property type="evidence" value="ECO:0007669"/>
    <property type="project" value="UniProtKB-KW"/>
</dbReference>
<dbReference type="InterPro" id="IPR014284">
    <property type="entry name" value="RNA_pol_sigma-70_dom"/>
</dbReference>
<dbReference type="InterPro" id="IPR013325">
    <property type="entry name" value="RNA_pol_sigma_r2"/>
</dbReference>
<keyword evidence="5" id="KW-0804">Transcription</keyword>
<dbReference type="GO" id="GO:0006352">
    <property type="term" value="P:DNA-templated transcription initiation"/>
    <property type="evidence" value="ECO:0007669"/>
    <property type="project" value="InterPro"/>
</dbReference>
<dbReference type="EMBL" id="LWBP01000112">
    <property type="protein sequence ID" value="OQP62957.1"/>
    <property type="molecule type" value="Genomic_DNA"/>
</dbReference>
<dbReference type="PANTHER" id="PTHR43133">
    <property type="entry name" value="RNA POLYMERASE ECF-TYPE SIGMA FACTO"/>
    <property type="match status" value="1"/>
</dbReference>
<keyword evidence="4" id="KW-0238">DNA-binding</keyword>
<dbReference type="Pfam" id="PF04542">
    <property type="entry name" value="Sigma70_r2"/>
    <property type="match status" value="1"/>
</dbReference>
<dbReference type="InterPro" id="IPR039425">
    <property type="entry name" value="RNA_pol_sigma-70-like"/>
</dbReference>
<proteinExistence type="inferred from homology"/>
<evidence type="ECO:0000256" key="4">
    <source>
        <dbReference type="ARBA" id="ARBA00023125"/>
    </source>
</evidence>
<evidence type="ECO:0000259" key="6">
    <source>
        <dbReference type="Pfam" id="PF04542"/>
    </source>
</evidence>
<evidence type="ECO:0000256" key="5">
    <source>
        <dbReference type="ARBA" id="ARBA00023163"/>
    </source>
</evidence>
<gene>
    <name evidence="7" type="ORF">A4R26_17405</name>
</gene>
<evidence type="ECO:0000256" key="3">
    <source>
        <dbReference type="ARBA" id="ARBA00023082"/>
    </source>
</evidence>
<accession>A0A1V9FX92</accession>
<dbReference type="SUPFAM" id="SSF88659">
    <property type="entry name" value="Sigma3 and sigma4 domains of RNA polymerase sigma factors"/>
    <property type="match status" value="1"/>
</dbReference>
<keyword evidence="8" id="KW-1185">Reference proteome</keyword>
<dbReference type="GO" id="GO:0003677">
    <property type="term" value="F:DNA binding"/>
    <property type="evidence" value="ECO:0007669"/>
    <property type="project" value="UniProtKB-KW"/>
</dbReference>
<keyword evidence="3" id="KW-0731">Sigma factor</keyword>
<evidence type="ECO:0000313" key="7">
    <source>
        <dbReference type="EMBL" id="OQP62957.1"/>
    </source>
</evidence>
<evidence type="ECO:0000256" key="2">
    <source>
        <dbReference type="ARBA" id="ARBA00023015"/>
    </source>
</evidence>
<dbReference type="Proteomes" id="UP000192276">
    <property type="component" value="Unassembled WGS sequence"/>
</dbReference>
<comment type="caution">
    <text evidence="7">The sequence shown here is derived from an EMBL/GenBank/DDBJ whole genome shotgun (WGS) entry which is preliminary data.</text>
</comment>
<organism evidence="7 8">
    <name type="scientific">Niastella populi</name>
    <dbReference type="NCBI Taxonomy" id="550983"/>
    <lineage>
        <taxon>Bacteria</taxon>
        <taxon>Pseudomonadati</taxon>
        <taxon>Bacteroidota</taxon>
        <taxon>Chitinophagia</taxon>
        <taxon>Chitinophagales</taxon>
        <taxon>Chitinophagaceae</taxon>
        <taxon>Niastella</taxon>
    </lineage>
</organism>
<dbReference type="SUPFAM" id="SSF88946">
    <property type="entry name" value="Sigma2 domain of RNA polymerase sigma factors"/>
    <property type="match status" value="1"/>
</dbReference>
<dbReference type="PANTHER" id="PTHR43133:SF8">
    <property type="entry name" value="RNA POLYMERASE SIGMA FACTOR HI_1459-RELATED"/>
    <property type="match status" value="1"/>
</dbReference>
<dbReference type="InterPro" id="IPR007627">
    <property type="entry name" value="RNA_pol_sigma70_r2"/>
</dbReference>
<dbReference type="InterPro" id="IPR036388">
    <property type="entry name" value="WH-like_DNA-bd_sf"/>
</dbReference>
<dbReference type="STRING" id="550983.A4R26_17405"/>
<reference evidence="8" key="1">
    <citation type="submission" date="2016-04" db="EMBL/GenBank/DDBJ databases">
        <authorList>
            <person name="Chen L."/>
            <person name="Zhuang W."/>
            <person name="Wang G."/>
        </authorList>
    </citation>
    <scope>NUCLEOTIDE SEQUENCE [LARGE SCALE GENOMIC DNA]</scope>
    <source>
        <strain evidence="8">208</strain>
    </source>
</reference>
<dbReference type="Gene3D" id="1.10.10.10">
    <property type="entry name" value="Winged helix-like DNA-binding domain superfamily/Winged helix DNA-binding domain"/>
    <property type="match status" value="1"/>
</dbReference>
<sequence length="194" mass="22491">MVQSVKTDSTDEKALLKGLAVNDRKSVETIYKLFYNMVQTLIINNNGSADDARDIFQETVIVLYEKAKSGSFELNCQLKTYVYSVSRRLWLKKLQQQQKYIPNLIGLDETVPVEEEVDNHSLRNSEFQMMEKALLHLGEPCRSLIEAFYLQKKSMTDIASHFGYTNADNAKNQKYKCLMRLRKLFFAELKNNDV</sequence>
<dbReference type="AlphaFoldDB" id="A0A1V9FX92"/>
<dbReference type="NCBIfam" id="TIGR02937">
    <property type="entry name" value="sigma70-ECF"/>
    <property type="match status" value="1"/>
</dbReference>
<dbReference type="Gene3D" id="1.10.1740.10">
    <property type="match status" value="1"/>
</dbReference>
<dbReference type="InterPro" id="IPR013324">
    <property type="entry name" value="RNA_pol_sigma_r3/r4-like"/>
</dbReference>
<name>A0A1V9FX92_9BACT</name>
<feature type="domain" description="RNA polymerase sigma-70 region 2" evidence="6">
    <location>
        <begin position="34"/>
        <end position="99"/>
    </location>
</feature>
<keyword evidence="2" id="KW-0805">Transcription regulation</keyword>
<evidence type="ECO:0000313" key="8">
    <source>
        <dbReference type="Proteomes" id="UP000192276"/>
    </source>
</evidence>
<comment type="similarity">
    <text evidence="1">Belongs to the sigma-70 factor family. ECF subfamily.</text>
</comment>
<evidence type="ECO:0000256" key="1">
    <source>
        <dbReference type="ARBA" id="ARBA00010641"/>
    </source>
</evidence>
<protein>
    <submittedName>
        <fullName evidence="7">RNA polymerase subunit sigma-70</fullName>
    </submittedName>
</protein>